<organism evidence="1 2">
    <name type="scientific">Stylosanthes scabra</name>
    <dbReference type="NCBI Taxonomy" id="79078"/>
    <lineage>
        <taxon>Eukaryota</taxon>
        <taxon>Viridiplantae</taxon>
        <taxon>Streptophyta</taxon>
        <taxon>Embryophyta</taxon>
        <taxon>Tracheophyta</taxon>
        <taxon>Spermatophyta</taxon>
        <taxon>Magnoliopsida</taxon>
        <taxon>eudicotyledons</taxon>
        <taxon>Gunneridae</taxon>
        <taxon>Pentapetalae</taxon>
        <taxon>rosids</taxon>
        <taxon>fabids</taxon>
        <taxon>Fabales</taxon>
        <taxon>Fabaceae</taxon>
        <taxon>Papilionoideae</taxon>
        <taxon>50 kb inversion clade</taxon>
        <taxon>dalbergioids sensu lato</taxon>
        <taxon>Dalbergieae</taxon>
        <taxon>Pterocarpus clade</taxon>
        <taxon>Stylosanthes</taxon>
    </lineage>
</organism>
<dbReference type="EMBL" id="JASCZI010030268">
    <property type="protein sequence ID" value="MED6120282.1"/>
    <property type="molecule type" value="Genomic_DNA"/>
</dbReference>
<name>A0ABU6R8J3_9FABA</name>
<sequence>MQGDKTRHFAFGFYPHPHGYGCALGIWLLGEPDITLVWTANPDDAPLPSTSTLHLTIDNPASMVTEEGIVLLSWMPEKSIYNQNEDVQEENQRSAFKIVNPLSSHFATLAYNSFLFPIPDSSVS</sequence>
<comment type="caution">
    <text evidence="1">The sequence shown here is derived from an EMBL/GenBank/DDBJ whole genome shotgun (WGS) entry which is preliminary data.</text>
</comment>
<accession>A0ABU6R8J3</accession>
<keyword evidence="2" id="KW-1185">Reference proteome</keyword>
<gene>
    <name evidence="1" type="ORF">PIB30_019433</name>
</gene>
<evidence type="ECO:0000313" key="1">
    <source>
        <dbReference type="EMBL" id="MED6120282.1"/>
    </source>
</evidence>
<reference evidence="1 2" key="1">
    <citation type="journal article" date="2023" name="Plants (Basel)">
        <title>Bridging the Gap: Combining Genomics and Transcriptomics Approaches to Understand Stylosanthes scabra, an Orphan Legume from the Brazilian Caatinga.</title>
        <authorList>
            <person name="Ferreira-Neto J.R.C."/>
            <person name="da Silva M.D."/>
            <person name="Binneck E."/>
            <person name="de Melo N.F."/>
            <person name="da Silva R.H."/>
            <person name="de Melo A.L.T.M."/>
            <person name="Pandolfi V."/>
            <person name="Bustamante F.O."/>
            <person name="Brasileiro-Vidal A.C."/>
            <person name="Benko-Iseppon A.M."/>
        </authorList>
    </citation>
    <scope>NUCLEOTIDE SEQUENCE [LARGE SCALE GENOMIC DNA]</scope>
    <source>
        <tissue evidence="1">Leaves</tissue>
    </source>
</reference>
<protein>
    <submittedName>
        <fullName evidence="1">Uncharacterized protein</fullName>
    </submittedName>
</protein>
<evidence type="ECO:0000313" key="2">
    <source>
        <dbReference type="Proteomes" id="UP001341840"/>
    </source>
</evidence>
<dbReference type="Proteomes" id="UP001341840">
    <property type="component" value="Unassembled WGS sequence"/>
</dbReference>
<proteinExistence type="predicted"/>